<sequence>MANTRNNLAALAISCFTVAGCASSEGSFQGAKGTLEVTRDLSYYTGREINLPLDSYVLTRSQRGDFEEAVYEIASECMRSFGLKWPRPTQEKSLAAENSRRYGVIDLRQAEKFGYRVPLPNGMDSEEASRIARDNTERTRRLPQEVRNVYTGEGVDVLKGRVVPRGGCRGSAYAKLGLPPEGFDSTTIDIMRYGAWDRARNSRIVIDAVTRWSTCMNKAGYQYKTLEEAVGDSAWQREKDPSEREIATAIADIGCKSEVMLAEKWHAVEVENQKALLRDKANILKGSKRKIEILMNNISRIHSGV</sequence>
<dbReference type="Proteomes" id="UP000632849">
    <property type="component" value="Unassembled WGS sequence"/>
</dbReference>
<gene>
    <name evidence="1" type="ORF">GCM10017667_40270</name>
</gene>
<evidence type="ECO:0000313" key="1">
    <source>
        <dbReference type="EMBL" id="GHG05394.1"/>
    </source>
</evidence>
<evidence type="ECO:0008006" key="3">
    <source>
        <dbReference type="Google" id="ProtNLM"/>
    </source>
</evidence>
<evidence type="ECO:0000313" key="2">
    <source>
        <dbReference type="Proteomes" id="UP000632849"/>
    </source>
</evidence>
<reference evidence="1" key="2">
    <citation type="submission" date="2020-09" db="EMBL/GenBank/DDBJ databases">
        <authorList>
            <person name="Sun Q."/>
            <person name="Ohkuma M."/>
        </authorList>
    </citation>
    <scope>NUCLEOTIDE SEQUENCE</scope>
    <source>
        <strain evidence="1">JCM 4122</strain>
    </source>
</reference>
<protein>
    <recommendedName>
        <fullName evidence="3">Lipoprotein</fullName>
    </recommendedName>
</protein>
<name>A0A919BPC9_STRFL</name>
<dbReference type="EMBL" id="BNBE01000002">
    <property type="protein sequence ID" value="GHG05394.1"/>
    <property type="molecule type" value="Genomic_DNA"/>
</dbReference>
<dbReference type="AlphaFoldDB" id="A0A919BPC9"/>
<proteinExistence type="predicted"/>
<reference evidence="1" key="1">
    <citation type="journal article" date="2014" name="Int. J. Syst. Evol. Microbiol.">
        <title>Complete genome sequence of Corynebacterium casei LMG S-19264T (=DSM 44701T), isolated from a smear-ripened cheese.</title>
        <authorList>
            <consortium name="US DOE Joint Genome Institute (JGI-PGF)"/>
            <person name="Walter F."/>
            <person name="Albersmeier A."/>
            <person name="Kalinowski J."/>
            <person name="Ruckert C."/>
        </authorList>
    </citation>
    <scope>NUCLEOTIDE SEQUENCE</scope>
    <source>
        <strain evidence="1">JCM 4122</strain>
    </source>
</reference>
<keyword evidence="2" id="KW-1185">Reference proteome</keyword>
<comment type="caution">
    <text evidence="1">The sequence shown here is derived from an EMBL/GenBank/DDBJ whole genome shotgun (WGS) entry which is preliminary data.</text>
</comment>
<dbReference type="PROSITE" id="PS51257">
    <property type="entry name" value="PROKAR_LIPOPROTEIN"/>
    <property type="match status" value="1"/>
</dbReference>
<organism evidence="1 2">
    <name type="scientific">Streptomyces filamentosus</name>
    <name type="common">Streptomyces roseosporus</name>
    <dbReference type="NCBI Taxonomy" id="67294"/>
    <lineage>
        <taxon>Bacteria</taxon>
        <taxon>Bacillati</taxon>
        <taxon>Actinomycetota</taxon>
        <taxon>Actinomycetes</taxon>
        <taxon>Kitasatosporales</taxon>
        <taxon>Streptomycetaceae</taxon>
        <taxon>Streptomyces</taxon>
    </lineage>
</organism>
<accession>A0A919BPC9</accession>
<dbReference type="RefSeq" id="WP_190042457.1">
    <property type="nucleotide sequence ID" value="NZ_BNBE01000002.1"/>
</dbReference>